<sequence>MRHVALGVAASLGAYQRGRCRCEEWATWSPGPFRPKGFQAARPSRPRVTRAPTGIDEVEAFVQQGPLYRELLLSCAPPSHEWLEKGQALAASLGPMDWQVARRIYHLYLPLYFWMRHQLHEIRGRQGGAVVFGFTAPQGCGKTTTMNILQELFCLEGLRCEAVSIDDFYVPASWQEVLAELHPDNDLMQTRGNAGTHDVRLGAETLQALKSSDDTEVLLPRYDKSAQGGRGDQVPRSSWKGVQTPCDVVILEGWMVGFKPQEDAAKIHPGLRLVNDKLKSYQAWDDLLDAYCVLAVDDIEQVYTWRTEAEDSMKNTRGTGMSHTEVRDFVSHFMPAYHAYRPQLYAEAERGVDGKPTLVCHIGPDRLPYESL</sequence>
<dbReference type="SUPFAM" id="SSF52540">
    <property type="entry name" value="P-loop containing nucleoside triphosphate hydrolases"/>
    <property type="match status" value="1"/>
</dbReference>
<dbReference type="InterPro" id="IPR027417">
    <property type="entry name" value="P-loop_NTPase"/>
</dbReference>
<evidence type="ECO:0000313" key="2">
    <source>
        <dbReference type="Proteomes" id="UP001178507"/>
    </source>
</evidence>
<evidence type="ECO:0008006" key="3">
    <source>
        <dbReference type="Google" id="ProtNLM"/>
    </source>
</evidence>
<proteinExistence type="predicted"/>
<protein>
    <recommendedName>
        <fullName evidence="3">Glycerate kinase</fullName>
    </recommendedName>
</protein>
<evidence type="ECO:0000313" key="1">
    <source>
        <dbReference type="EMBL" id="CAJ1406266.1"/>
    </source>
</evidence>
<dbReference type="Gene3D" id="3.40.50.300">
    <property type="entry name" value="P-loop containing nucleotide triphosphate hydrolases"/>
    <property type="match status" value="1"/>
</dbReference>
<organism evidence="1 2">
    <name type="scientific">Effrenium voratum</name>
    <dbReference type="NCBI Taxonomy" id="2562239"/>
    <lineage>
        <taxon>Eukaryota</taxon>
        <taxon>Sar</taxon>
        <taxon>Alveolata</taxon>
        <taxon>Dinophyceae</taxon>
        <taxon>Suessiales</taxon>
        <taxon>Symbiodiniaceae</taxon>
        <taxon>Effrenium</taxon>
    </lineage>
</organism>
<dbReference type="EMBL" id="CAUJNA010003621">
    <property type="protein sequence ID" value="CAJ1406266.1"/>
    <property type="molecule type" value="Genomic_DNA"/>
</dbReference>
<dbReference type="PANTHER" id="PTHR10285">
    <property type="entry name" value="URIDINE KINASE"/>
    <property type="match status" value="1"/>
</dbReference>
<gene>
    <name evidence="1" type="ORF">EVOR1521_LOCUS28267</name>
</gene>
<dbReference type="Proteomes" id="UP001178507">
    <property type="component" value="Unassembled WGS sequence"/>
</dbReference>
<keyword evidence="2" id="KW-1185">Reference proteome</keyword>
<name>A0AA36NJB9_9DINO</name>
<reference evidence="1" key="1">
    <citation type="submission" date="2023-08" db="EMBL/GenBank/DDBJ databases">
        <authorList>
            <person name="Chen Y."/>
            <person name="Shah S."/>
            <person name="Dougan E. K."/>
            <person name="Thang M."/>
            <person name="Chan C."/>
        </authorList>
    </citation>
    <scope>NUCLEOTIDE SEQUENCE</scope>
</reference>
<accession>A0AA36NJB9</accession>
<comment type="caution">
    <text evidence="1">The sequence shown here is derived from an EMBL/GenBank/DDBJ whole genome shotgun (WGS) entry which is preliminary data.</text>
</comment>
<dbReference type="AlphaFoldDB" id="A0AA36NJB9"/>